<proteinExistence type="predicted"/>
<dbReference type="PANTHER" id="PTHR22683:SF41">
    <property type="entry name" value="DNA TRANSLOCASE FTSK"/>
    <property type="match status" value="1"/>
</dbReference>
<sequence>MPDVRTSVVETVRAYLSRARAAARIHQDGAKADLAATQARLERVRQAAAQRPARAAAERDRRLAELDARHTATLADLARRASLAGGMRAPGAAGEPWATWHPTPAARGEPPDLLRVGEIRIPRADAGRPRPRPGTFDTAPALVPLLDRGHVALVDNVQQGGDAVVASLLLRALGRTAHGQIDITGYDPERLGGGLAGFAPLAPAGLLTFVGPGGLTPLLDGLVDHIRRINETVLAGDYASLAEMAARTGRRPEPWRVAVLLGGDEPSRHERAQLDRILRTGAACGVHLIVRGIAVAEHETVEVIRVNGYRAEISGCGPLPVQLDPPPPAELVTATCRKIADRVSVGPAPAVFANLIPDAFWTEHSAAGLTAPVGDSPEGRPVDVTLADYPPHALIAGPSGTGKTNLIYAWMGALAARYSPEELAFYLLDFKEGVSFARFAPGRRDPSWLPHVRLVGVNVNTDREFGLALLRFLGRELRRRADAAKEHEVTKLSELRHEDPEGHWPRVVAVIDEFQILLTGRDALAQEAATLLEDLARRGRSQGIHLILASQDVSGIEALWGRPALVAQFTLRIALPKARRILHEANLAAETLPRHHAVVNADSGAPDANRVVRIPAASDRRVWSELQHKLWQDRPPWLGPPRLFDGDAVPRLASSPDFLALGPDVRDPVALLGESIDVQARSARLPLTRSPGRNLAVLGTRVDEACAVLAAAARSLARQHADGDARFSVACLDPDAAATAAALRADLPADTGWYDAEGLAALLPSIDPSLESGTARPHYLVVFAADAAAARLAVREGGRTGHEHLRRVLNTGPERRTHVLGWWRSVNRLRDDLGGTGSRTDAIGAWVALDVQGADLTGFFPQQGGPAWYPRPWRALYFDRARHRTPEVVIPYGLGG</sequence>
<dbReference type="CDD" id="cd01127">
    <property type="entry name" value="TrwB_TraG_TraD_VirD4"/>
    <property type="match status" value="1"/>
</dbReference>
<evidence type="ECO:0000256" key="1">
    <source>
        <dbReference type="ARBA" id="ARBA00022741"/>
    </source>
</evidence>
<evidence type="ECO:0000256" key="4">
    <source>
        <dbReference type="SAM" id="MobiDB-lite"/>
    </source>
</evidence>
<comment type="caution">
    <text evidence="6">The sequence shown here is derived from an EMBL/GenBank/DDBJ whole genome shotgun (WGS) entry which is preliminary data.</text>
</comment>
<evidence type="ECO:0000256" key="3">
    <source>
        <dbReference type="PROSITE-ProRule" id="PRU00289"/>
    </source>
</evidence>
<dbReference type="InterPro" id="IPR050206">
    <property type="entry name" value="FtsK/SpoIIIE/SftA"/>
</dbReference>
<keyword evidence="2 3" id="KW-0067">ATP-binding</keyword>
<feature type="region of interest" description="Disordered" evidence="4">
    <location>
        <begin position="88"/>
        <end position="111"/>
    </location>
</feature>
<dbReference type="PROSITE" id="PS50901">
    <property type="entry name" value="FTSK"/>
    <property type="match status" value="1"/>
</dbReference>
<dbReference type="RefSeq" id="WP_308713402.1">
    <property type="nucleotide sequence ID" value="NZ_JAVHUY010000014.1"/>
</dbReference>
<protein>
    <submittedName>
        <fullName evidence="6">FtsK/SpoIIIE domain-containing protein</fullName>
    </submittedName>
</protein>
<dbReference type="EMBL" id="JAVHUY010000014">
    <property type="protein sequence ID" value="MDQ7906129.1"/>
    <property type="molecule type" value="Genomic_DNA"/>
</dbReference>
<dbReference type="SUPFAM" id="SSF52540">
    <property type="entry name" value="P-loop containing nucleoside triphosphate hydrolases"/>
    <property type="match status" value="1"/>
</dbReference>
<name>A0ABU0ZI82_9ACTN</name>
<evidence type="ECO:0000313" key="7">
    <source>
        <dbReference type="Proteomes" id="UP001230908"/>
    </source>
</evidence>
<keyword evidence="7" id="KW-1185">Reference proteome</keyword>
<feature type="domain" description="FtsK" evidence="5">
    <location>
        <begin position="379"/>
        <end position="584"/>
    </location>
</feature>
<dbReference type="InterPro" id="IPR002543">
    <property type="entry name" value="FtsK_dom"/>
</dbReference>
<reference evidence="6 7" key="1">
    <citation type="submission" date="2023-08" db="EMBL/GenBank/DDBJ databases">
        <title>Phytohabitans sansha sp. nov., isolated from marine sediment.</title>
        <authorList>
            <person name="Zhao Y."/>
            <person name="Yi K."/>
        </authorList>
    </citation>
    <scope>NUCLEOTIDE SEQUENCE [LARGE SCALE GENOMIC DNA]</scope>
    <source>
        <strain evidence="6 7">ZYX-F-186</strain>
    </source>
</reference>
<evidence type="ECO:0000259" key="5">
    <source>
        <dbReference type="PROSITE" id="PS50901"/>
    </source>
</evidence>
<feature type="binding site" evidence="3">
    <location>
        <begin position="397"/>
        <end position="404"/>
    </location>
    <ligand>
        <name>ATP</name>
        <dbReference type="ChEBI" id="CHEBI:30616"/>
    </ligand>
</feature>
<dbReference type="InterPro" id="IPR027417">
    <property type="entry name" value="P-loop_NTPase"/>
</dbReference>
<dbReference type="PANTHER" id="PTHR22683">
    <property type="entry name" value="SPORULATION PROTEIN RELATED"/>
    <property type="match status" value="1"/>
</dbReference>
<dbReference type="Gene3D" id="3.40.50.300">
    <property type="entry name" value="P-loop containing nucleotide triphosphate hydrolases"/>
    <property type="match status" value="2"/>
</dbReference>
<dbReference type="Proteomes" id="UP001230908">
    <property type="component" value="Unassembled WGS sequence"/>
</dbReference>
<dbReference type="Pfam" id="PF01580">
    <property type="entry name" value="FtsK_SpoIIIE"/>
    <property type="match status" value="1"/>
</dbReference>
<keyword evidence="1 3" id="KW-0547">Nucleotide-binding</keyword>
<evidence type="ECO:0000256" key="2">
    <source>
        <dbReference type="ARBA" id="ARBA00022840"/>
    </source>
</evidence>
<accession>A0ABU0ZI82</accession>
<organism evidence="6 7">
    <name type="scientific">Phytohabitans maris</name>
    <dbReference type="NCBI Taxonomy" id="3071409"/>
    <lineage>
        <taxon>Bacteria</taxon>
        <taxon>Bacillati</taxon>
        <taxon>Actinomycetota</taxon>
        <taxon>Actinomycetes</taxon>
        <taxon>Micromonosporales</taxon>
        <taxon>Micromonosporaceae</taxon>
    </lineage>
</organism>
<gene>
    <name evidence="6" type="ORF">RB614_16580</name>
</gene>
<evidence type="ECO:0000313" key="6">
    <source>
        <dbReference type="EMBL" id="MDQ7906129.1"/>
    </source>
</evidence>